<gene>
    <name evidence="1" type="ORF">DEO72_LG6g1109</name>
</gene>
<evidence type="ECO:0000313" key="1">
    <source>
        <dbReference type="EMBL" id="QCD96407.1"/>
    </source>
</evidence>
<evidence type="ECO:0000313" key="2">
    <source>
        <dbReference type="Proteomes" id="UP000501690"/>
    </source>
</evidence>
<organism evidence="1 2">
    <name type="scientific">Vigna unguiculata</name>
    <name type="common">Cowpea</name>
    <dbReference type="NCBI Taxonomy" id="3917"/>
    <lineage>
        <taxon>Eukaryota</taxon>
        <taxon>Viridiplantae</taxon>
        <taxon>Streptophyta</taxon>
        <taxon>Embryophyta</taxon>
        <taxon>Tracheophyta</taxon>
        <taxon>Spermatophyta</taxon>
        <taxon>Magnoliopsida</taxon>
        <taxon>eudicotyledons</taxon>
        <taxon>Gunneridae</taxon>
        <taxon>Pentapetalae</taxon>
        <taxon>rosids</taxon>
        <taxon>fabids</taxon>
        <taxon>Fabales</taxon>
        <taxon>Fabaceae</taxon>
        <taxon>Papilionoideae</taxon>
        <taxon>50 kb inversion clade</taxon>
        <taxon>NPAAA clade</taxon>
        <taxon>indigoferoid/millettioid clade</taxon>
        <taxon>Phaseoleae</taxon>
        <taxon>Vigna</taxon>
    </lineage>
</organism>
<name>A0A4D6M6B2_VIGUN</name>
<keyword evidence="2" id="KW-1185">Reference proteome</keyword>
<dbReference type="AlphaFoldDB" id="A0A4D6M6B2"/>
<proteinExistence type="predicted"/>
<dbReference type="Proteomes" id="UP000501690">
    <property type="component" value="Linkage Group LG6"/>
</dbReference>
<protein>
    <submittedName>
        <fullName evidence="1">Uncharacterized protein</fullName>
    </submittedName>
</protein>
<accession>A0A4D6M6B2</accession>
<sequence length="179" mass="18819">MVVHGGFAPAAFSGVAVTSSEDCRNGVKLLPWWLCALRGWFQRGCARCAMQICNGGGAVLVFAEAAMVVANLVRQWKMVTPPLLQVRDEVARSLLLRGSVRCCCGQSCWICYRDGGDAWNKMEVEDGVTAVAGEIGGGDCRGVVTRKSLGSKGGRSGAAKAGQLEPSCSKELGHVVGSL</sequence>
<dbReference type="EMBL" id="CP039350">
    <property type="protein sequence ID" value="QCD96407.1"/>
    <property type="molecule type" value="Genomic_DNA"/>
</dbReference>
<reference evidence="1 2" key="1">
    <citation type="submission" date="2019-04" db="EMBL/GenBank/DDBJ databases">
        <title>An improved genome assembly and genetic linkage map for asparagus bean, Vigna unguiculata ssp. sesquipedialis.</title>
        <authorList>
            <person name="Xia Q."/>
            <person name="Zhang R."/>
            <person name="Dong Y."/>
        </authorList>
    </citation>
    <scope>NUCLEOTIDE SEQUENCE [LARGE SCALE GENOMIC DNA]</scope>
    <source>
        <tissue evidence="1">Leaf</tissue>
    </source>
</reference>